<evidence type="ECO:0000256" key="6">
    <source>
        <dbReference type="ARBA" id="ARBA00023136"/>
    </source>
</evidence>
<evidence type="ECO:0000256" key="3">
    <source>
        <dbReference type="ARBA" id="ARBA00022692"/>
    </source>
</evidence>
<evidence type="ECO:0000256" key="2">
    <source>
        <dbReference type="ARBA" id="ARBA00022475"/>
    </source>
</evidence>
<dbReference type="PANTHER" id="PTHR24248">
    <property type="entry name" value="ADRENERGIC RECEPTOR-RELATED G-PROTEIN COUPLED RECEPTOR"/>
    <property type="match status" value="1"/>
</dbReference>
<keyword evidence="7" id="KW-0675">Receptor</keyword>
<organism evidence="12 13">
    <name type="scientific">Alosa alosa</name>
    <name type="common">allis shad</name>
    <dbReference type="NCBI Taxonomy" id="278164"/>
    <lineage>
        <taxon>Eukaryota</taxon>
        <taxon>Metazoa</taxon>
        <taxon>Chordata</taxon>
        <taxon>Craniata</taxon>
        <taxon>Vertebrata</taxon>
        <taxon>Euteleostomi</taxon>
        <taxon>Actinopterygii</taxon>
        <taxon>Neopterygii</taxon>
        <taxon>Teleostei</taxon>
        <taxon>Clupei</taxon>
        <taxon>Clupeiformes</taxon>
        <taxon>Clupeoidei</taxon>
        <taxon>Clupeidae</taxon>
        <taxon>Alosa</taxon>
    </lineage>
</organism>
<dbReference type="GO" id="GO:0071875">
    <property type="term" value="P:adrenergic receptor signaling pathway"/>
    <property type="evidence" value="ECO:0007669"/>
    <property type="project" value="UniProtKB-ARBA"/>
</dbReference>
<comment type="caution">
    <text evidence="12">The sequence shown here is derived from an EMBL/GenBank/DDBJ whole genome shotgun (WGS) entry which is preliminary data.</text>
</comment>
<keyword evidence="13" id="KW-1185">Reference proteome</keyword>
<feature type="transmembrane region" description="Helical" evidence="10">
    <location>
        <begin position="6"/>
        <end position="26"/>
    </location>
</feature>
<keyword evidence="6 10" id="KW-0472">Membrane</keyword>
<dbReference type="EMBL" id="JADWDJ010000011">
    <property type="protein sequence ID" value="KAG5273798.1"/>
    <property type="molecule type" value="Genomic_DNA"/>
</dbReference>
<gene>
    <name evidence="12" type="ORF">AALO_G00155650</name>
</gene>
<evidence type="ECO:0000256" key="1">
    <source>
        <dbReference type="ARBA" id="ARBA00004651"/>
    </source>
</evidence>
<comment type="subcellular location">
    <subcellularLocation>
        <location evidence="1">Cell membrane</location>
        <topology evidence="1">Multi-pass membrane protein</topology>
    </subcellularLocation>
</comment>
<evidence type="ECO:0000256" key="10">
    <source>
        <dbReference type="SAM" id="Phobius"/>
    </source>
</evidence>
<dbReference type="Pfam" id="PF00001">
    <property type="entry name" value="7tm_1"/>
    <property type="match status" value="1"/>
</dbReference>
<dbReference type="Gene3D" id="1.20.1070.10">
    <property type="entry name" value="Rhodopsin 7-helix transmembrane proteins"/>
    <property type="match status" value="1"/>
</dbReference>
<evidence type="ECO:0000256" key="8">
    <source>
        <dbReference type="ARBA" id="ARBA00023224"/>
    </source>
</evidence>
<keyword evidence="4 10" id="KW-1133">Transmembrane helix</keyword>
<evidence type="ECO:0000259" key="11">
    <source>
        <dbReference type="PROSITE" id="PS50262"/>
    </source>
</evidence>
<feature type="region of interest" description="Disordered" evidence="9">
    <location>
        <begin position="151"/>
        <end position="189"/>
    </location>
</feature>
<protein>
    <recommendedName>
        <fullName evidence="11">G-protein coupled receptors family 1 profile domain-containing protein</fullName>
    </recommendedName>
</protein>
<feature type="transmembrane region" description="Helical" evidence="10">
    <location>
        <begin position="260"/>
        <end position="280"/>
    </location>
</feature>
<dbReference type="SUPFAM" id="SSF81321">
    <property type="entry name" value="Family A G protein-coupled receptor-like"/>
    <property type="match status" value="1"/>
</dbReference>
<evidence type="ECO:0000313" key="12">
    <source>
        <dbReference type="EMBL" id="KAG5273798.1"/>
    </source>
</evidence>
<evidence type="ECO:0000313" key="13">
    <source>
        <dbReference type="Proteomes" id="UP000823561"/>
    </source>
</evidence>
<evidence type="ECO:0000256" key="7">
    <source>
        <dbReference type="ARBA" id="ARBA00023170"/>
    </source>
</evidence>
<dbReference type="PROSITE" id="PS50262">
    <property type="entry name" value="G_PROTEIN_RECEP_F1_2"/>
    <property type="match status" value="1"/>
</dbReference>
<keyword evidence="3 10" id="KW-0812">Transmembrane</keyword>
<keyword evidence="2" id="KW-1003">Cell membrane</keyword>
<keyword evidence="8" id="KW-0807">Transducer</keyword>
<dbReference type="Proteomes" id="UP000823561">
    <property type="component" value="Chromosome 11"/>
</dbReference>
<name>A0AAV6GF42_9TELE</name>
<dbReference type="GO" id="GO:0005886">
    <property type="term" value="C:plasma membrane"/>
    <property type="evidence" value="ECO:0007669"/>
    <property type="project" value="UniProtKB-SubCell"/>
</dbReference>
<sequence length="302" mass="33293">MYILIPLWAACLVVITGFYSRIFILVKAHSRKIFDKGTTLDDINSKAKSTDATKVDDSTIKDIVKMVPDVTVKTDVSRAQEKRAFTANILASGGHTVSAPLQAADQNLTLDKHLPETNNTTRVLADTNNSTQHASPSQSRTLVLIDLEKREVDSTPHPQPLTAPGTATLESAEEKQPGTQTAPVPPEPEEDIAGAVCMMPPRFNADRAKTNKENKLAKRSGYIILTFIILWTPFISMVLGNYVIGWSSSTRMEIALELKIFTISLVCMTSVTNPITYAVVNPQFRTEFYSLRSKFKSMCSAK</sequence>
<evidence type="ECO:0000256" key="4">
    <source>
        <dbReference type="ARBA" id="ARBA00022989"/>
    </source>
</evidence>
<evidence type="ECO:0000256" key="5">
    <source>
        <dbReference type="ARBA" id="ARBA00023040"/>
    </source>
</evidence>
<feature type="domain" description="G-protein coupled receptors family 1 profile" evidence="11">
    <location>
        <begin position="1"/>
        <end position="277"/>
    </location>
</feature>
<dbReference type="AlphaFoldDB" id="A0AAV6GF42"/>
<dbReference type="GO" id="GO:0004930">
    <property type="term" value="F:G protein-coupled receptor activity"/>
    <property type="evidence" value="ECO:0007669"/>
    <property type="project" value="UniProtKB-KW"/>
</dbReference>
<proteinExistence type="predicted"/>
<dbReference type="InterPro" id="IPR000276">
    <property type="entry name" value="GPCR_Rhodpsn"/>
</dbReference>
<keyword evidence="5" id="KW-0297">G-protein coupled receptor</keyword>
<feature type="transmembrane region" description="Helical" evidence="10">
    <location>
        <begin position="222"/>
        <end position="244"/>
    </location>
</feature>
<accession>A0AAV6GF42</accession>
<dbReference type="InterPro" id="IPR017452">
    <property type="entry name" value="GPCR_Rhodpsn_7TM"/>
</dbReference>
<reference evidence="12" key="1">
    <citation type="submission" date="2020-10" db="EMBL/GenBank/DDBJ databases">
        <title>Chromosome-scale genome assembly of the Allis shad, Alosa alosa.</title>
        <authorList>
            <person name="Margot Z."/>
            <person name="Christophe K."/>
            <person name="Cabau C."/>
            <person name="Louis A."/>
            <person name="Berthelot C."/>
            <person name="Parey E."/>
            <person name="Roest Crollius H."/>
            <person name="Montfort J."/>
            <person name="Robinson-Rechavi M."/>
            <person name="Bucao C."/>
            <person name="Bouchez O."/>
            <person name="Gislard M."/>
            <person name="Lluch J."/>
            <person name="Milhes M."/>
            <person name="Lampietro C."/>
            <person name="Lopez Roques C."/>
            <person name="Donnadieu C."/>
            <person name="Braasch I."/>
            <person name="Desvignes T."/>
            <person name="Postlethwait J."/>
            <person name="Bobe J."/>
            <person name="Guiguen Y."/>
        </authorList>
    </citation>
    <scope>NUCLEOTIDE SEQUENCE</scope>
    <source>
        <strain evidence="12">M-15738</strain>
        <tissue evidence="12">Blood</tissue>
    </source>
</reference>
<evidence type="ECO:0000256" key="9">
    <source>
        <dbReference type="SAM" id="MobiDB-lite"/>
    </source>
</evidence>